<dbReference type="Gene3D" id="1.10.150.240">
    <property type="entry name" value="Putative phosphatase, domain 2"/>
    <property type="match status" value="1"/>
</dbReference>
<evidence type="ECO:0000256" key="1">
    <source>
        <dbReference type="ARBA" id="ARBA00000830"/>
    </source>
</evidence>
<dbReference type="PANTHER" id="PTHR43434:SF1">
    <property type="entry name" value="PHOSPHOGLYCOLATE PHOSPHATASE"/>
    <property type="match status" value="1"/>
</dbReference>
<dbReference type="InterPro" id="IPR050155">
    <property type="entry name" value="HAD-like_hydrolase_sf"/>
</dbReference>
<comment type="catalytic activity">
    <reaction evidence="1">
        <text>2-phosphoglycolate + H2O = glycolate + phosphate</text>
        <dbReference type="Rhea" id="RHEA:14369"/>
        <dbReference type="ChEBI" id="CHEBI:15377"/>
        <dbReference type="ChEBI" id="CHEBI:29805"/>
        <dbReference type="ChEBI" id="CHEBI:43474"/>
        <dbReference type="ChEBI" id="CHEBI:58033"/>
        <dbReference type="EC" id="3.1.3.18"/>
    </reaction>
</comment>
<evidence type="ECO:0000256" key="3">
    <source>
        <dbReference type="ARBA" id="ARBA00006171"/>
    </source>
</evidence>
<dbReference type="Proteomes" id="UP000184514">
    <property type="component" value="Unassembled WGS sequence"/>
</dbReference>
<dbReference type="GO" id="GO:0008967">
    <property type="term" value="F:phosphoglycolate phosphatase activity"/>
    <property type="evidence" value="ECO:0007669"/>
    <property type="project" value="UniProtKB-EC"/>
</dbReference>
<protein>
    <recommendedName>
        <fullName evidence="4">phosphoglycolate phosphatase</fullName>
        <ecNumber evidence="4">3.1.3.18</ecNumber>
    </recommendedName>
</protein>
<evidence type="ECO:0000313" key="6">
    <source>
        <dbReference type="Proteomes" id="UP000184514"/>
    </source>
</evidence>
<dbReference type="RefSeq" id="WP_084649728.1">
    <property type="nucleotide sequence ID" value="NZ_JABBAN010000125.1"/>
</dbReference>
<dbReference type="OrthoDB" id="9797743at2"/>
<proteinExistence type="inferred from homology"/>
<keyword evidence="5" id="KW-0378">Hydrolase</keyword>
<dbReference type="CDD" id="cd01427">
    <property type="entry name" value="HAD_like"/>
    <property type="match status" value="1"/>
</dbReference>
<dbReference type="EMBL" id="MLCB01000176">
    <property type="protein sequence ID" value="OJI92561.1"/>
    <property type="molecule type" value="Genomic_DNA"/>
</dbReference>
<dbReference type="PRINTS" id="PR00413">
    <property type="entry name" value="HADHALOGNASE"/>
</dbReference>
<organism evidence="5 6">
    <name type="scientific">Planktotalea frisia</name>
    <dbReference type="NCBI Taxonomy" id="696762"/>
    <lineage>
        <taxon>Bacteria</taxon>
        <taxon>Pseudomonadati</taxon>
        <taxon>Pseudomonadota</taxon>
        <taxon>Alphaproteobacteria</taxon>
        <taxon>Rhodobacterales</taxon>
        <taxon>Paracoccaceae</taxon>
        <taxon>Planktotalea</taxon>
    </lineage>
</organism>
<evidence type="ECO:0000313" key="5">
    <source>
        <dbReference type="EMBL" id="OJI92561.1"/>
    </source>
</evidence>
<dbReference type="Pfam" id="PF00702">
    <property type="entry name" value="Hydrolase"/>
    <property type="match status" value="1"/>
</dbReference>
<dbReference type="NCBIfam" id="TIGR01549">
    <property type="entry name" value="HAD-SF-IA-v1"/>
    <property type="match status" value="1"/>
</dbReference>
<dbReference type="PANTHER" id="PTHR43434">
    <property type="entry name" value="PHOSPHOGLYCOLATE PHOSPHATASE"/>
    <property type="match status" value="1"/>
</dbReference>
<dbReference type="InterPro" id="IPR036412">
    <property type="entry name" value="HAD-like_sf"/>
</dbReference>
<dbReference type="GO" id="GO:0006281">
    <property type="term" value="P:DNA repair"/>
    <property type="evidence" value="ECO:0007669"/>
    <property type="project" value="TreeGrafter"/>
</dbReference>
<dbReference type="SFLD" id="SFLDG01129">
    <property type="entry name" value="C1.5:_HAD__Beta-PGM__Phosphata"/>
    <property type="match status" value="1"/>
</dbReference>
<sequence>MTNVSDTIKAVLFDKDGTLFDFRGTWDVWAAGFLPKLSGGDADVLNELAQALSFDLQAQAFLPNSLVIAGSNREISRVIAKVLKRKDFDVVEQELAASAAKAPLAPAVELAPFLQGLKDAGYKLGVMTNDAHSVAQAHLGNAGVSDLFDFVCGSDSGFGAKPDPEPLLAFCAHVHVDPFHTVMLGDSTHDLQAARAAGMAGVGVLTGVARAPDLAPLADAVLNDIGELPAWLKRASVRG</sequence>
<dbReference type="Gene3D" id="3.40.50.1000">
    <property type="entry name" value="HAD superfamily/HAD-like"/>
    <property type="match status" value="1"/>
</dbReference>
<dbReference type="InterPro" id="IPR006439">
    <property type="entry name" value="HAD-SF_hydro_IA"/>
</dbReference>
<accession>A0A1L9NTK7</accession>
<reference evidence="5 6" key="1">
    <citation type="submission" date="2016-10" db="EMBL/GenBank/DDBJ databases">
        <title>Genome sequence of Planktotalea frisia SH6-1.</title>
        <authorList>
            <person name="Poehlein A."/>
            <person name="Bakenhus I."/>
            <person name="Voget S."/>
            <person name="Brinkhoff T."/>
            <person name="Simon M."/>
        </authorList>
    </citation>
    <scope>NUCLEOTIDE SEQUENCE [LARGE SCALE GENOMIC DNA]</scope>
    <source>
        <strain evidence="5 6">SH6-1</strain>
    </source>
</reference>
<dbReference type="EC" id="3.1.3.18" evidence="4"/>
<dbReference type="AlphaFoldDB" id="A0A1L9NTK7"/>
<dbReference type="GO" id="GO:0005829">
    <property type="term" value="C:cytosol"/>
    <property type="evidence" value="ECO:0007669"/>
    <property type="project" value="TreeGrafter"/>
</dbReference>
<dbReference type="SFLD" id="SFLDS00003">
    <property type="entry name" value="Haloacid_Dehalogenase"/>
    <property type="match status" value="1"/>
</dbReference>
<comment type="caution">
    <text evidence="5">The sequence shown here is derived from an EMBL/GenBank/DDBJ whole genome shotgun (WGS) entry which is preliminary data.</text>
</comment>
<evidence type="ECO:0000256" key="4">
    <source>
        <dbReference type="ARBA" id="ARBA00013078"/>
    </source>
</evidence>
<dbReference type="InterPro" id="IPR023198">
    <property type="entry name" value="PGP-like_dom2"/>
</dbReference>
<comment type="similarity">
    <text evidence="3">Belongs to the HAD-like hydrolase superfamily. CbbY/CbbZ/Gph/YieH family.</text>
</comment>
<dbReference type="SUPFAM" id="SSF56784">
    <property type="entry name" value="HAD-like"/>
    <property type="match status" value="1"/>
</dbReference>
<comment type="pathway">
    <text evidence="2">Organic acid metabolism; glycolate biosynthesis; glycolate from 2-phosphoglycolate: step 1/1.</text>
</comment>
<gene>
    <name evidence="5" type="primary">gph</name>
    <name evidence="5" type="ORF">PFRI_32430</name>
</gene>
<dbReference type="InterPro" id="IPR023214">
    <property type="entry name" value="HAD_sf"/>
</dbReference>
<evidence type="ECO:0000256" key="2">
    <source>
        <dbReference type="ARBA" id="ARBA00004818"/>
    </source>
</evidence>
<keyword evidence="6" id="KW-1185">Reference proteome</keyword>
<name>A0A1L9NTK7_9RHOB</name>
<dbReference type="STRING" id="696762.PFRI_32430"/>